<dbReference type="GO" id="GO:0005834">
    <property type="term" value="C:heterotrimeric G-protein complex"/>
    <property type="evidence" value="ECO:0007669"/>
    <property type="project" value="InterPro"/>
</dbReference>
<evidence type="ECO:0000256" key="9">
    <source>
        <dbReference type="PIRSR" id="PIRSR601019-1"/>
    </source>
</evidence>
<keyword evidence="6" id="KW-0564">Palmitate</keyword>
<feature type="binding site" evidence="10">
    <location>
        <position position="48"/>
    </location>
    <ligand>
        <name>Mg(2+)</name>
        <dbReference type="ChEBI" id="CHEBI:18420"/>
    </ligand>
</feature>
<dbReference type="GO" id="GO:0031683">
    <property type="term" value="F:G-protein beta/gamma-subunit complex binding"/>
    <property type="evidence" value="ECO:0007669"/>
    <property type="project" value="InterPro"/>
</dbReference>
<dbReference type="GO" id="GO:0010255">
    <property type="term" value="P:glucose mediated signaling pathway"/>
    <property type="evidence" value="ECO:0007669"/>
    <property type="project" value="UniProtKB-ARBA"/>
</dbReference>
<sequence length="355" mass="40729">MGLCQSSEEDNQEHQKSNEIDKLLEKEKSSREKDCKILLLGSGESGKSTILKQMKIINLNGYSNDELFTWRATVYRNVVESAQTIFQAVRDSEFSFERSELNDNIDRILSYRVSGNPKSQLSPEIIALTKLLWQDSLVKSRLERGEYGFYLMDSAPYFFDSLDRIGQANYVPNEQDVLRARLKTTGITEIQFQLGGLLIHMFDVGGQRSERKKWIHCFDSVTSVIFCVALSEYDQVLLEESNQNRMLESLALFESIVNSRWFIHSSIMLFLNKVDVFKAKIAGSPLENYFPDYGGGNDANKAAKYILWRFLQCNRNKLNIYPHLTQATDTSNIRFVFAAVRETLLQNALRDSGML</sequence>
<evidence type="ECO:0000256" key="1">
    <source>
        <dbReference type="ARBA" id="ARBA00022707"/>
    </source>
</evidence>
<reference evidence="12" key="1">
    <citation type="submission" date="2020-12" db="EMBL/GenBank/DDBJ databases">
        <title>Metabolic potential, ecology and presence of endohyphal bacteria is reflected in genomic diversity of Mucoromycotina.</title>
        <authorList>
            <person name="Muszewska A."/>
            <person name="Okrasinska A."/>
            <person name="Steczkiewicz K."/>
            <person name="Drgas O."/>
            <person name="Orlowska M."/>
            <person name="Perlinska-Lenart U."/>
            <person name="Aleksandrzak-Piekarczyk T."/>
            <person name="Szatraj K."/>
            <person name="Zielenkiewicz U."/>
            <person name="Pilsyk S."/>
            <person name="Malc E."/>
            <person name="Mieczkowski P."/>
            <person name="Kruszewska J.S."/>
            <person name="Biernat P."/>
            <person name="Pawlowska J."/>
        </authorList>
    </citation>
    <scope>NUCLEOTIDE SEQUENCE</scope>
    <source>
        <strain evidence="12">CBS 226.32</strain>
    </source>
</reference>
<gene>
    <name evidence="12" type="ORF">INT46_003063</name>
</gene>
<dbReference type="InterPro" id="IPR001019">
    <property type="entry name" value="Gprotein_alpha_su"/>
</dbReference>
<dbReference type="PRINTS" id="PR00318">
    <property type="entry name" value="GPROTEINA"/>
</dbReference>
<feature type="binding site" evidence="9">
    <location>
        <begin position="272"/>
        <end position="275"/>
    </location>
    <ligand>
        <name>GTP</name>
        <dbReference type="ChEBI" id="CHEBI:37565"/>
    </ligand>
</feature>
<dbReference type="GO" id="GO:0005525">
    <property type="term" value="F:GTP binding"/>
    <property type="evidence" value="ECO:0007669"/>
    <property type="project" value="UniProtKB-KW"/>
</dbReference>
<keyword evidence="5 9" id="KW-0342">GTP-binding</keyword>
<evidence type="ECO:0000256" key="2">
    <source>
        <dbReference type="ARBA" id="ARBA00022723"/>
    </source>
</evidence>
<dbReference type="OrthoDB" id="5817230at2759"/>
<dbReference type="SMART" id="SM00275">
    <property type="entry name" value="G_alpha"/>
    <property type="match status" value="1"/>
</dbReference>
<dbReference type="PRINTS" id="PR01241">
    <property type="entry name" value="GPROTEINAFNG"/>
</dbReference>
<dbReference type="AlphaFoldDB" id="A0A8H7QMD6"/>
<keyword evidence="13" id="KW-1185">Reference proteome</keyword>
<proteinExistence type="predicted"/>
<evidence type="ECO:0000313" key="13">
    <source>
        <dbReference type="Proteomes" id="UP000650833"/>
    </source>
</evidence>
<organism evidence="12 13">
    <name type="scientific">Mucor plumbeus</name>
    <dbReference type="NCBI Taxonomy" id="97098"/>
    <lineage>
        <taxon>Eukaryota</taxon>
        <taxon>Fungi</taxon>
        <taxon>Fungi incertae sedis</taxon>
        <taxon>Mucoromycota</taxon>
        <taxon>Mucoromycotina</taxon>
        <taxon>Mucoromycetes</taxon>
        <taxon>Mucorales</taxon>
        <taxon>Mucorineae</taxon>
        <taxon>Mucoraceae</taxon>
        <taxon>Mucor</taxon>
    </lineage>
</organism>
<dbReference type="GO" id="GO:0007189">
    <property type="term" value="P:adenylate cyclase-activating G protein-coupled receptor signaling pathway"/>
    <property type="evidence" value="ECO:0007669"/>
    <property type="project" value="TreeGrafter"/>
</dbReference>
<accession>A0A8H7QMD6</accession>
<dbReference type="SUPFAM" id="SSF52540">
    <property type="entry name" value="P-loop containing nucleoside triphosphate hydrolases"/>
    <property type="match status" value="1"/>
</dbReference>
<evidence type="ECO:0000256" key="10">
    <source>
        <dbReference type="PIRSR" id="PIRSR601019-2"/>
    </source>
</evidence>
<dbReference type="Pfam" id="PF00503">
    <property type="entry name" value="G-alpha"/>
    <property type="match status" value="1"/>
</dbReference>
<dbReference type="FunFam" id="1.10.400.10:FF:000007">
    <property type="entry name" value="Guanine nucleotide-binding protein subunit alpha"/>
    <property type="match status" value="1"/>
</dbReference>
<dbReference type="PANTHER" id="PTHR10218">
    <property type="entry name" value="GTP-BINDING PROTEIN ALPHA SUBUNIT"/>
    <property type="match status" value="1"/>
</dbReference>
<feature type="region of interest" description="Disordered" evidence="11">
    <location>
        <begin position="1"/>
        <end position="28"/>
    </location>
</feature>
<dbReference type="Gene3D" id="1.10.400.10">
    <property type="entry name" value="GI Alpha 1, domain 2-like"/>
    <property type="match status" value="1"/>
</dbReference>
<dbReference type="InterPro" id="IPR027417">
    <property type="entry name" value="P-loop_NTPase"/>
</dbReference>
<dbReference type="InterPro" id="IPR011025">
    <property type="entry name" value="GproteinA_insert"/>
</dbReference>
<evidence type="ECO:0000256" key="7">
    <source>
        <dbReference type="ARBA" id="ARBA00023224"/>
    </source>
</evidence>
<dbReference type="GO" id="GO:0003924">
    <property type="term" value="F:GTPase activity"/>
    <property type="evidence" value="ECO:0007669"/>
    <property type="project" value="InterPro"/>
</dbReference>
<protein>
    <recommendedName>
        <fullName evidence="14">Guanine nucleotide-binding protein alpha-3 subunit</fullName>
    </recommendedName>
</protein>
<keyword evidence="3 9" id="KW-0547">Nucleotide-binding</keyword>
<keyword evidence="7" id="KW-0807">Transducer</keyword>
<keyword evidence="8" id="KW-0449">Lipoprotein</keyword>
<feature type="binding site" evidence="9">
    <location>
        <begin position="153"/>
        <end position="154"/>
    </location>
    <ligand>
        <name>GTP</name>
        <dbReference type="ChEBI" id="CHEBI:37565"/>
    </ligand>
</feature>
<evidence type="ECO:0000256" key="11">
    <source>
        <dbReference type="SAM" id="MobiDB-lite"/>
    </source>
</evidence>
<dbReference type="FunFam" id="3.40.50.300:FF:000181">
    <property type="entry name" value="Guanine nucleotide-binding protein subunit alpha"/>
    <property type="match status" value="1"/>
</dbReference>
<dbReference type="GO" id="GO:0005737">
    <property type="term" value="C:cytoplasm"/>
    <property type="evidence" value="ECO:0007669"/>
    <property type="project" value="TreeGrafter"/>
</dbReference>
<keyword evidence="2 10" id="KW-0479">Metal-binding</keyword>
<evidence type="ECO:0000256" key="5">
    <source>
        <dbReference type="ARBA" id="ARBA00023134"/>
    </source>
</evidence>
<feature type="binding site" evidence="9">
    <location>
        <begin position="178"/>
        <end position="184"/>
    </location>
    <ligand>
        <name>GTP</name>
        <dbReference type="ChEBI" id="CHEBI:37565"/>
    </ligand>
</feature>
<evidence type="ECO:0000256" key="6">
    <source>
        <dbReference type="ARBA" id="ARBA00023139"/>
    </source>
</evidence>
<feature type="binding site" evidence="9">
    <location>
        <begin position="44"/>
        <end position="49"/>
    </location>
    <ligand>
        <name>GTP</name>
        <dbReference type="ChEBI" id="CHEBI:37565"/>
    </ligand>
</feature>
<keyword evidence="4 10" id="KW-0460">Magnesium</keyword>
<dbReference type="Proteomes" id="UP000650833">
    <property type="component" value="Unassembled WGS sequence"/>
</dbReference>
<dbReference type="PROSITE" id="PS51882">
    <property type="entry name" value="G_ALPHA"/>
    <property type="match status" value="1"/>
</dbReference>
<feature type="compositionally biased region" description="Basic and acidic residues" evidence="11">
    <location>
        <begin position="12"/>
        <end position="28"/>
    </location>
</feature>
<comment type="caution">
    <text evidence="12">The sequence shown here is derived from an EMBL/GenBank/DDBJ whole genome shotgun (WGS) entry which is preliminary data.</text>
</comment>
<evidence type="ECO:0000256" key="3">
    <source>
        <dbReference type="ARBA" id="ARBA00022741"/>
    </source>
</evidence>
<name>A0A8H7QMD6_9FUNG</name>
<dbReference type="GO" id="GO:0001664">
    <property type="term" value="F:G protein-coupled receptor binding"/>
    <property type="evidence" value="ECO:0007669"/>
    <property type="project" value="InterPro"/>
</dbReference>
<dbReference type="CDD" id="cd00066">
    <property type="entry name" value="G-alpha"/>
    <property type="match status" value="1"/>
</dbReference>
<dbReference type="PANTHER" id="PTHR10218:SF369">
    <property type="entry name" value="GUANINE NUCLEOTIDE-BINDING PROTEIN ALPHA-2 SUBUNIT"/>
    <property type="match status" value="1"/>
</dbReference>
<evidence type="ECO:0008006" key="14">
    <source>
        <dbReference type="Google" id="ProtNLM"/>
    </source>
</evidence>
<feature type="binding site" evidence="9">
    <location>
        <position position="327"/>
    </location>
    <ligand>
        <name>GTP</name>
        <dbReference type="ChEBI" id="CHEBI:37565"/>
    </ligand>
</feature>
<evidence type="ECO:0000256" key="8">
    <source>
        <dbReference type="ARBA" id="ARBA00023288"/>
    </source>
</evidence>
<feature type="binding site" evidence="10">
    <location>
        <position position="184"/>
    </location>
    <ligand>
        <name>Mg(2+)</name>
        <dbReference type="ChEBI" id="CHEBI:18420"/>
    </ligand>
</feature>
<evidence type="ECO:0000313" key="12">
    <source>
        <dbReference type="EMBL" id="KAG2194944.1"/>
    </source>
</evidence>
<dbReference type="InterPro" id="IPR002975">
    <property type="entry name" value="Fungi_Gprotein_alpha"/>
</dbReference>
<dbReference type="Gene3D" id="3.40.50.300">
    <property type="entry name" value="P-loop containing nucleotide triphosphate hydrolases"/>
    <property type="match status" value="1"/>
</dbReference>
<dbReference type="EMBL" id="JAEPRC010000555">
    <property type="protein sequence ID" value="KAG2194944.1"/>
    <property type="molecule type" value="Genomic_DNA"/>
</dbReference>
<keyword evidence="1" id="KW-0519">Myristate</keyword>
<dbReference type="SUPFAM" id="SSF47895">
    <property type="entry name" value="Transducin (alpha subunit), insertion domain"/>
    <property type="match status" value="1"/>
</dbReference>
<dbReference type="GO" id="GO:0032502">
    <property type="term" value="P:developmental process"/>
    <property type="evidence" value="ECO:0007669"/>
    <property type="project" value="UniProtKB-ARBA"/>
</dbReference>
<feature type="binding site" evidence="9">
    <location>
        <begin position="203"/>
        <end position="207"/>
    </location>
    <ligand>
        <name>GTP</name>
        <dbReference type="ChEBI" id="CHEBI:37565"/>
    </ligand>
</feature>
<dbReference type="GO" id="GO:0046872">
    <property type="term" value="F:metal ion binding"/>
    <property type="evidence" value="ECO:0007669"/>
    <property type="project" value="UniProtKB-KW"/>
</dbReference>
<evidence type="ECO:0000256" key="4">
    <source>
        <dbReference type="ARBA" id="ARBA00022842"/>
    </source>
</evidence>